<evidence type="ECO:0000256" key="1">
    <source>
        <dbReference type="SAM" id="Phobius"/>
    </source>
</evidence>
<keyword evidence="1" id="KW-0472">Membrane</keyword>
<organism evidence="2 3">
    <name type="scientific">Periweissella beninensis</name>
    <dbReference type="NCBI Taxonomy" id="504936"/>
    <lineage>
        <taxon>Bacteria</taxon>
        <taxon>Bacillati</taxon>
        <taxon>Bacillota</taxon>
        <taxon>Bacilli</taxon>
        <taxon>Lactobacillales</taxon>
        <taxon>Lactobacillaceae</taxon>
        <taxon>Periweissella</taxon>
    </lineage>
</organism>
<feature type="transmembrane region" description="Helical" evidence="1">
    <location>
        <begin position="12"/>
        <end position="35"/>
    </location>
</feature>
<dbReference type="Proteomes" id="UP001057481">
    <property type="component" value="Unassembled WGS sequence"/>
</dbReference>
<feature type="transmembrane region" description="Helical" evidence="1">
    <location>
        <begin position="152"/>
        <end position="178"/>
    </location>
</feature>
<dbReference type="PIRSF" id="PIRSF037394">
    <property type="entry name" value="ABC_thiamine-permease_YkoE_prd"/>
    <property type="match status" value="1"/>
</dbReference>
<keyword evidence="1" id="KW-0812">Transmembrane</keyword>
<name>A0ABT0VKK7_9LACO</name>
<feature type="transmembrane region" description="Helical" evidence="1">
    <location>
        <begin position="121"/>
        <end position="140"/>
    </location>
</feature>
<comment type="caution">
    <text evidence="2">The sequence shown here is derived from an EMBL/GenBank/DDBJ whole genome shotgun (WGS) entry which is preliminary data.</text>
</comment>
<dbReference type="Pfam" id="PF09819">
    <property type="entry name" value="ABC_cobalt"/>
    <property type="match status" value="1"/>
</dbReference>
<keyword evidence="1" id="KW-1133">Transmembrane helix</keyword>
<reference evidence="2" key="1">
    <citation type="submission" date="2021-04" db="EMBL/GenBank/DDBJ databases">
        <title>Taxonomic assessment of Weissella genus.</title>
        <authorList>
            <person name="Fanelli F."/>
            <person name="Chieffi D."/>
            <person name="Dell'Aquila A."/>
            <person name="Gyu-Sung C."/>
            <person name="Franz C.M.A.P."/>
            <person name="Fusco V."/>
        </authorList>
    </citation>
    <scope>NUCLEOTIDE SEQUENCE</scope>
    <source>
        <strain evidence="2">LMG 25373</strain>
    </source>
</reference>
<dbReference type="EMBL" id="JAGMVS010000066">
    <property type="protein sequence ID" value="MCM2437678.1"/>
    <property type="molecule type" value="Genomic_DNA"/>
</dbReference>
<proteinExistence type="predicted"/>
<sequence>MQTTSKPGGWRLRDVILLTLIGIFFGFIFWAWAFVYNAIAATPLKPFANDITIGAWLMAGPMAGFLLRKAGATTLGEVFAAVAEMAIGSQWGASTILSGIIQGIGSELGFAFTGYKAWNRFGLFLSTLTSTIVTFAWDLYANGYGSYHLGMLLTLLIIRFISIGFFCGILVDAITHLINKAGILK</sequence>
<evidence type="ECO:0000313" key="3">
    <source>
        <dbReference type="Proteomes" id="UP001057481"/>
    </source>
</evidence>
<keyword evidence="3" id="KW-1185">Reference proteome</keyword>
<gene>
    <name evidence="2" type="ORF">KAK10_07120</name>
</gene>
<accession>A0ABT0VKK7</accession>
<protein>
    <submittedName>
        <fullName evidence="2">ECF transporter S component</fullName>
    </submittedName>
</protein>
<dbReference type="RefSeq" id="WP_205143373.1">
    <property type="nucleotide sequence ID" value="NZ_JAFBDN010000005.1"/>
</dbReference>
<evidence type="ECO:0000313" key="2">
    <source>
        <dbReference type="EMBL" id="MCM2437678.1"/>
    </source>
</evidence>
<dbReference type="InterPro" id="IPR017195">
    <property type="entry name" value="ABC_thiamin-permease_prd"/>
</dbReference>